<protein>
    <submittedName>
        <fullName evidence="3">Uncharacterized protein LOC117570118 isoform X5</fullName>
    </submittedName>
</protein>
<dbReference type="GeneID" id="117570118"/>
<keyword evidence="1" id="KW-0732">Signal</keyword>
<evidence type="ECO:0000313" key="2">
    <source>
        <dbReference type="Proteomes" id="UP000515160"/>
    </source>
</evidence>
<proteinExistence type="predicted"/>
<sequence>MLWIPRILLIAFICTIALARPVPDDPEEDDAVVKGRSPCLEDLQDIFGKILGALGGE</sequence>
<feature type="chain" id="PRO_5028124815" evidence="1">
    <location>
        <begin position="20"/>
        <end position="57"/>
    </location>
</feature>
<name>A0A6P8X850_DROAB</name>
<dbReference type="AlphaFoldDB" id="A0A6P8X850"/>
<evidence type="ECO:0000313" key="3">
    <source>
        <dbReference type="RefSeq" id="XP_034107475.1"/>
    </source>
</evidence>
<feature type="signal peptide" evidence="1">
    <location>
        <begin position="1"/>
        <end position="19"/>
    </location>
</feature>
<accession>A0A6P8X850</accession>
<dbReference type="Proteomes" id="UP000515160">
    <property type="component" value="Chromosome 3"/>
</dbReference>
<reference evidence="3" key="1">
    <citation type="submission" date="2025-08" db="UniProtKB">
        <authorList>
            <consortium name="RefSeq"/>
        </authorList>
    </citation>
    <scope>IDENTIFICATION</scope>
    <source>
        <strain evidence="3">15112-1751.03</strain>
        <tissue evidence="3">Whole Adult</tissue>
    </source>
</reference>
<evidence type="ECO:0000256" key="1">
    <source>
        <dbReference type="SAM" id="SignalP"/>
    </source>
</evidence>
<keyword evidence="2" id="KW-1185">Reference proteome</keyword>
<dbReference type="RefSeq" id="XP_034107475.1">
    <property type="nucleotide sequence ID" value="XM_034251584.2"/>
</dbReference>
<gene>
    <name evidence="3" type="primary">LOC117570118</name>
</gene>
<organism evidence="2 3">
    <name type="scientific">Drosophila albomicans</name>
    <name type="common">Fruit fly</name>
    <dbReference type="NCBI Taxonomy" id="7291"/>
    <lineage>
        <taxon>Eukaryota</taxon>
        <taxon>Metazoa</taxon>
        <taxon>Ecdysozoa</taxon>
        <taxon>Arthropoda</taxon>
        <taxon>Hexapoda</taxon>
        <taxon>Insecta</taxon>
        <taxon>Pterygota</taxon>
        <taxon>Neoptera</taxon>
        <taxon>Endopterygota</taxon>
        <taxon>Diptera</taxon>
        <taxon>Brachycera</taxon>
        <taxon>Muscomorpha</taxon>
        <taxon>Ephydroidea</taxon>
        <taxon>Drosophilidae</taxon>
        <taxon>Drosophila</taxon>
    </lineage>
</organism>